<evidence type="ECO:0000313" key="1">
    <source>
        <dbReference type="EMBL" id="SCE92088.1"/>
    </source>
</evidence>
<name>A0A1C4W7B5_9ACTN</name>
<keyword evidence="2" id="KW-1185">Reference proteome</keyword>
<accession>A0A1C4W7B5</accession>
<gene>
    <name evidence="1" type="ORF">GA0070612_2200</name>
</gene>
<organism evidence="1 2">
    <name type="scientific">Micromonospora chokoriensis</name>
    <dbReference type="NCBI Taxonomy" id="356851"/>
    <lineage>
        <taxon>Bacteria</taxon>
        <taxon>Bacillati</taxon>
        <taxon>Actinomycetota</taxon>
        <taxon>Actinomycetes</taxon>
        <taxon>Micromonosporales</taxon>
        <taxon>Micromonosporaceae</taxon>
        <taxon>Micromonospora</taxon>
    </lineage>
</organism>
<proteinExistence type="predicted"/>
<protein>
    <submittedName>
        <fullName evidence="1">Uncharacterized protein</fullName>
    </submittedName>
</protein>
<evidence type="ECO:0000313" key="2">
    <source>
        <dbReference type="Proteomes" id="UP000198224"/>
    </source>
</evidence>
<sequence length="32" mass="3184">MRPPELGGRTAPAPGRIGALSVPTISVAAQIV</sequence>
<dbReference type="AlphaFoldDB" id="A0A1C4W7B5"/>
<dbReference type="EMBL" id="LT607409">
    <property type="protein sequence ID" value="SCE92088.1"/>
    <property type="molecule type" value="Genomic_DNA"/>
</dbReference>
<dbReference type="Proteomes" id="UP000198224">
    <property type="component" value="Chromosome I"/>
</dbReference>
<reference evidence="2" key="1">
    <citation type="submission" date="2016-06" db="EMBL/GenBank/DDBJ databases">
        <authorList>
            <person name="Varghese N."/>
            <person name="Submissions Spin"/>
        </authorList>
    </citation>
    <scope>NUCLEOTIDE SEQUENCE [LARGE SCALE GENOMIC DNA]</scope>
    <source>
        <strain evidence="2">DSM 45160</strain>
    </source>
</reference>